<dbReference type="Pfam" id="PF03704">
    <property type="entry name" value="BTAD"/>
    <property type="match status" value="1"/>
</dbReference>
<dbReference type="Gene3D" id="1.25.40.10">
    <property type="entry name" value="Tetratricopeptide repeat domain"/>
    <property type="match status" value="1"/>
</dbReference>
<dbReference type="CDD" id="cd15831">
    <property type="entry name" value="BTAD"/>
    <property type="match status" value="1"/>
</dbReference>
<gene>
    <name evidence="7" type="ORF">IU449_07950</name>
</gene>
<dbReference type="SUPFAM" id="SSF48452">
    <property type="entry name" value="TPR-like"/>
    <property type="match status" value="1"/>
</dbReference>
<evidence type="ECO:0000256" key="1">
    <source>
        <dbReference type="ARBA" id="ARBA00005820"/>
    </source>
</evidence>
<dbReference type="PROSITE" id="PS51755">
    <property type="entry name" value="OMPR_PHOB"/>
    <property type="match status" value="1"/>
</dbReference>
<proteinExistence type="inferred from homology"/>
<evidence type="ECO:0000313" key="7">
    <source>
        <dbReference type="EMBL" id="MBF6354474.1"/>
    </source>
</evidence>
<name>A0ABS0D7L9_9NOCA</name>
<dbReference type="EMBL" id="JADLQN010000001">
    <property type="protein sequence ID" value="MBF6354474.1"/>
    <property type="molecule type" value="Genomic_DNA"/>
</dbReference>
<organism evidence="7 8">
    <name type="scientific">Nocardia higoensis</name>
    <dbReference type="NCBI Taxonomy" id="228599"/>
    <lineage>
        <taxon>Bacteria</taxon>
        <taxon>Bacillati</taxon>
        <taxon>Actinomycetota</taxon>
        <taxon>Actinomycetes</taxon>
        <taxon>Mycobacteriales</taxon>
        <taxon>Nocardiaceae</taxon>
        <taxon>Nocardia</taxon>
    </lineage>
</organism>
<keyword evidence="8" id="KW-1185">Reference proteome</keyword>
<dbReference type="Gene3D" id="1.10.10.10">
    <property type="entry name" value="Winged helix-like DNA-binding domain superfamily/Winged helix DNA-binding domain"/>
    <property type="match status" value="1"/>
</dbReference>
<dbReference type="SMART" id="SM00862">
    <property type="entry name" value="Trans_reg_C"/>
    <property type="match status" value="1"/>
</dbReference>
<dbReference type="InterPro" id="IPR051677">
    <property type="entry name" value="AfsR-DnrI-RedD_regulator"/>
</dbReference>
<dbReference type="PANTHER" id="PTHR35807:SF1">
    <property type="entry name" value="TRANSCRIPTIONAL REGULATOR REDD"/>
    <property type="match status" value="1"/>
</dbReference>
<comment type="similarity">
    <text evidence="1">Belongs to the AfsR/DnrI/RedD regulatory family.</text>
</comment>
<evidence type="ECO:0000313" key="8">
    <source>
        <dbReference type="Proteomes" id="UP000707731"/>
    </source>
</evidence>
<evidence type="ECO:0000256" key="5">
    <source>
        <dbReference type="PROSITE-ProRule" id="PRU01091"/>
    </source>
</evidence>
<dbReference type="InterPro" id="IPR001867">
    <property type="entry name" value="OmpR/PhoB-type_DNA-bd"/>
</dbReference>
<sequence>MTSKAVSMIGRYGEVGLRSHGYPDRLESHRGFRISADQSGNLNQHWRFRVKLLIGGLTTGPGGLVVQLLGPVRLGRGHADTALPPKVRQILAVIALRAGSVVAHDTLISELWAEDPPRSAMTTMQTYIYQLRQAVDSLHGSHRGAQVLITESSGYLLRENTVEIDVMRFRELARTARAHLHEQPELAVSLARQALSLVRGEPLMDVAVGQVLNGGVVRLREEIALVQQLVIEAEIGLRRYSEAIVELHELCSLHPLREWFHYHLMDVLARNGRRAEALEVYADLGRRLRGELGIEPSQGFQQLHMRILDGKIAPDTRDTRPA</sequence>
<dbReference type="InterPro" id="IPR036388">
    <property type="entry name" value="WH-like_DNA-bd_sf"/>
</dbReference>
<evidence type="ECO:0000256" key="2">
    <source>
        <dbReference type="ARBA" id="ARBA00023015"/>
    </source>
</evidence>
<keyword evidence="3 5" id="KW-0238">DNA-binding</keyword>
<reference evidence="7 8" key="1">
    <citation type="submission" date="2020-10" db="EMBL/GenBank/DDBJ databases">
        <title>Identification of Nocardia species via Next-generation sequencing and recognition of intraspecies genetic diversity.</title>
        <authorList>
            <person name="Li P."/>
            <person name="Li P."/>
            <person name="Lu B."/>
        </authorList>
    </citation>
    <scope>NUCLEOTIDE SEQUENCE [LARGE SCALE GENOMIC DNA]</scope>
    <source>
        <strain evidence="7 8">BJ06-0143</strain>
    </source>
</reference>
<accession>A0ABS0D7L9</accession>
<dbReference type="PANTHER" id="PTHR35807">
    <property type="entry name" value="TRANSCRIPTIONAL REGULATOR REDD-RELATED"/>
    <property type="match status" value="1"/>
</dbReference>
<evidence type="ECO:0000256" key="4">
    <source>
        <dbReference type="ARBA" id="ARBA00023163"/>
    </source>
</evidence>
<dbReference type="InterPro" id="IPR011990">
    <property type="entry name" value="TPR-like_helical_dom_sf"/>
</dbReference>
<dbReference type="InterPro" id="IPR016032">
    <property type="entry name" value="Sig_transdc_resp-reg_C-effctor"/>
</dbReference>
<protein>
    <submittedName>
        <fullName evidence="7">AfsR/SARP family transcriptional regulator</fullName>
    </submittedName>
</protein>
<dbReference type="Pfam" id="PF00486">
    <property type="entry name" value="Trans_reg_C"/>
    <property type="match status" value="1"/>
</dbReference>
<evidence type="ECO:0000256" key="3">
    <source>
        <dbReference type="ARBA" id="ARBA00023125"/>
    </source>
</evidence>
<comment type="caution">
    <text evidence="7">The sequence shown here is derived from an EMBL/GenBank/DDBJ whole genome shotgun (WGS) entry which is preliminary data.</text>
</comment>
<keyword evidence="4" id="KW-0804">Transcription</keyword>
<evidence type="ECO:0000259" key="6">
    <source>
        <dbReference type="PROSITE" id="PS51755"/>
    </source>
</evidence>
<feature type="domain" description="OmpR/PhoB-type" evidence="6">
    <location>
        <begin position="54"/>
        <end position="159"/>
    </location>
</feature>
<dbReference type="InterPro" id="IPR005158">
    <property type="entry name" value="BTAD"/>
</dbReference>
<keyword evidence="2" id="KW-0805">Transcription regulation</keyword>
<dbReference type="Proteomes" id="UP000707731">
    <property type="component" value="Unassembled WGS sequence"/>
</dbReference>
<feature type="DNA-binding region" description="OmpR/PhoB-type" evidence="5">
    <location>
        <begin position="54"/>
        <end position="159"/>
    </location>
</feature>
<dbReference type="SUPFAM" id="SSF46894">
    <property type="entry name" value="C-terminal effector domain of the bipartite response regulators"/>
    <property type="match status" value="1"/>
</dbReference>
<dbReference type="SMART" id="SM01043">
    <property type="entry name" value="BTAD"/>
    <property type="match status" value="1"/>
</dbReference>